<proteinExistence type="predicted"/>
<dbReference type="InterPro" id="IPR025240">
    <property type="entry name" value="DUF4189"/>
</dbReference>
<dbReference type="Pfam" id="PF13827">
    <property type="entry name" value="DUF4189"/>
    <property type="match status" value="1"/>
</dbReference>
<accession>A0A7H1MBE8</accession>
<dbReference type="KEGG" id="nmus:H7A79_0427"/>
<evidence type="ECO:0000259" key="2">
    <source>
        <dbReference type="Pfam" id="PF13827"/>
    </source>
</evidence>
<dbReference type="EMBL" id="CP060414">
    <property type="protein sequence ID" value="QNT58963.1"/>
    <property type="molecule type" value="Genomic_DNA"/>
</dbReference>
<evidence type="ECO:0000256" key="1">
    <source>
        <dbReference type="SAM" id="MobiDB-lite"/>
    </source>
</evidence>
<dbReference type="RefSeq" id="WP_187000935.1">
    <property type="nucleotide sequence ID" value="NZ_CP060414.2"/>
</dbReference>
<protein>
    <recommendedName>
        <fullName evidence="2">DUF4189 domain-containing protein</fullName>
    </recommendedName>
</protein>
<feature type="region of interest" description="Disordered" evidence="1">
    <location>
        <begin position="116"/>
        <end position="139"/>
    </location>
</feature>
<reference evidence="3" key="1">
    <citation type="submission" date="2024-06" db="EMBL/GenBank/DDBJ databases">
        <title>Complete Genome Sequence of mouse commensal type strain Neisseria musculi.</title>
        <authorList>
            <person name="Thapa E."/>
            <person name="Aluvathingal J."/>
            <person name="Nadendla S."/>
            <person name="Mehta A."/>
            <person name="Tettelin H."/>
            <person name="Weyand N.J."/>
        </authorList>
    </citation>
    <scope>NUCLEOTIDE SEQUENCE</scope>
    <source>
        <strain evidence="3">NW831</strain>
    </source>
</reference>
<dbReference type="AlphaFoldDB" id="A0A7H1MBE8"/>
<evidence type="ECO:0000313" key="3">
    <source>
        <dbReference type="EMBL" id="QNT58963.1"/>
    </source>
</evidence>
<evidence type="ECO:0000313" key="4">
    <source>
        <dbReference type="Proteomes" id="UP000516412"/>
    </source>
</evidence>
<keyword evidence="4" id="KW-1185">Reference proteome</keyword>
<gene>
    <name evidence="3" type="ORF">H7A79_0427</name>
</gene>
<name>A0A7H1MBE8_9NEIS</name>
<sequence length="139" mass="14576">MHPQWHPAGNFGFIYIGLNSNAFADSGSSPGTVGYDSLSDAGAAAKNAQRLCFDSGAHAHESCRPLFAYRNMCGAVAAGKLRNGRGKRFYPSAAVVHTKEQAEAAALANCRADSAVNPRSRETRGSAGESCANATKTLR</sequence>
<dbReference type="Proteomes" id="UP000516412">
    <property type="component" value="Chromosome"/>
</dbReference>
<organism evidence="3 4">
    <name type="scientific">Neisseria musculi</name>
    <dbReference type="NCBI Taxonomy" id="1815583"/>
    <lineage>
        <taxon>Bacteria</taxon>
        <taxon>Pseudomonadati</taxon>
        <taxon>Pseudomonadota</taxon>
        <taxon>Betaproteobacteria</taxon>
        <taxon>Neisseriales</taxon>
        <taxon>Neisseriaceae</taxon>
        <taxon>Neisseria</taxon>
    </lineage>
</organism>
<feature type="domain" description="DUF4189" evidence="2">
    <location>
        <begin position="39"/>
        <end position="113"/>
    </location>
</feature>